<comment type="pathway">
    <text evidence="6 11">Aromatic compound metabolism; phenylacetate degradation.</text>
</comment>
<evidence type="ECO:0000256" key="7">
    <source>
        <dbReference type="ARBA" id="ARBA00061566"/>
    </source>
</evidence>
<reference evidence="14" key="2">
    <citation type="submission" date="2021-04" db="EMBL/GenBank/DDBJ databases">
        <authorList>
            <person name="Gilroy R."/>
        </authorList>
    </citation>
    <scope>NUCLEOTIDE SEQUENCE</scope>
    <source>
        <strain evidence="14">1282</strain>
    </source>
</reference>
<dbReference type="CDD" id="cd05913">
    <property type="entry name" value="PaaK"/>
    <property type="match status" value="1"/>
</dbReference>
<dbReference type="InterPro" id="IPR000873">
    <property type="entry name" value="AMP-dep_synth/lig_dom"/>
</dbReference>
<evidence type="ECO:0000256" key="2">
    <source>
        <dbReference type="ARBA" id="ARBA00022450"/>
    </source>
</evidence>
<evidence type="ECO:0000256" key="4">
    <source>
        <dbReference type="ARBA" id="ARBA00022598"/>
    </source>
</evidence>
<dbReference type="InterPro" id="IPR045851">
    <property type="entry name" value="AMP-bd_C_sf"/>
</dbReference>
<dbReference type="InterPro" id="IPR028154">
    <property type="entry name" value="AMP-dep_Lig_C"/>
</dbReference>
<name>A0A9D1YD64_9FIRM</name>
<evidence type="ECO:0000256" key="1">
    <source>
        <dbReference type="ARBA" id="ARBA00011245"/>
    </source>
</evidence>
<dbReference type="Gene3D" id="3.30.300.30">
    <property type="match status" value="1"/>
</dbReference>
<accession>A0A9D1YD64</accession>
<comment type="caution">
    <text evidence="14">The sequence shown here is derived from an EMBL/GenBank/DDBJ whole genome shotgun (WGS) entry which is preliminary data.</text>
</comment>
<dbReference type="PANTHER" id="PTHR43439:SF2">
    <property type="entry name" value="ENZYME, PUTATIVE (JCVI)-RELATED"/>
    <property type="match status" value="1"/>
</dbReference>
<dbReference type="EC" id="6.2.1.30" evidence="8 11"/>
<evidence type="ECO:0000259" key="13">
    <source>
        <dbReference type="Pfam" id="PF14535"/>
    </source>
</evidence>
<evidence type="ECO:0000256" key="8">
    <source>
        <dbReference type="ARBA" id="ARBA00066629"/>
    </source>
</evidence>
<evidence type="ECO:0000256" key="11">
    <source>
        <dbReference type="PIRNR" id="PIRNR006444"/>
    </source>
</evidence>
<evidence type="ECO:0000256" key="3">
    <source>
        <dbReference type="ARBA" id="ARBA00022553"/>
    </source>
</evidence>
<dbReference type="InterPro" id="IPR051414">
    <property type="entry name" value="Adenylate-forming_Reductase"/>
</dbReference>
<dbReference type="EMBL" id="DXDU01000094">
    <property type="protein sequence ID" value="HIY26654.1"/>
    <property type="molecule type" value="Genomic_DNA"/>
</dbReference>
<feature type="domain" description="AMP-dependent synthetase/ligase" evidence="12">
    <location>
        <begin position="83"/>
        <end position="290"/>
    </location>
</feature>
<dbReference type="AlphaFoldDB" id="A0A9D1YD64"/>
<reference evidence="14" key="1">
    <citation type="journal article" date="2021" name="PeerJ">
        <title>Extensive microbial diversity within the chicken gut microbiome revealed by metagenomics and culture.</title>
        <authorList>
            <person name="Gilroy R."/>
            <person name="Ravi A."/>
            <person name="Getino M."/>
            <person name="Pursley I."/>
            <person name="Horton D.L."/>
            <person name="Alikhan N.F."/>
            <person name="Baker D."/>
            <person name="Gharbi K."/>
            <person name="Hall N."/>
            <person name="Watson M."/>
            <person name="Adriaenssens E.M."/>
            <person name="Foster-Nyarko E."/>
            <person name="Jarju S."/>
            <person name="Secka A."/>
            <person name="Antonio M."/>
            <person name="Oren A."/>
            <person name="Chaudhuri R.R."/>
            <person name="La Ragione R."/>
            <person name="Hildebrand F."/>
            <person name="Pallen M.J."/>
        </authorList>
    </citation>
    <scope>NUCLEOTIDE SEQUENCE</scope>
    <source>
        <strain evidence="14">1282</strain>
    </source>
</reference>
<sequence>METRFFQKDIETMKRADIEALQLERLRWMVDYCYNNVPFYHERLGAAGITSGSKIKTLSDIQYIPFTTKDDIRDNYPFGLLAVPMKDIVRIHASSGTTGKPTVGAYTKEDIDHWSDYVARLVTAVGVTEEDIVQISFGYGLFTGALGLHFGLEKVGATVIPASSGNSEKQLMMLRDFGVTGLVATPSYALYLGELVAESPYPKEAYASLKHGILGSEGCTEEMRARIEETLGITVSDNYGMTELTGPGVAGECHLRQGLHFAEDAFLPEIIDTDTLEHKAPGEAGELVVTTLTRLGMPVLRYRTKDITRLHYEPCPCGRTHARMDKVMGRTDDMLIIKGVNVFPSQIESVLVGMENVGPHYQLVVRKKNFLDNLEVKVELIDGSLLENFRSLEALQKKIHDRLKSVLGLETRVTLVSPKSLERFQGKARRVLDLRNQPEA</sequence>
<evidence type="ECO:0000313" key="15">
    <source>
        <dbReference type="Proteomes" id="UP000823915"/>
    </source>
</evidence>
<evidence type="ECO:0000259" key="12">
    <source>
        <dbReference type="Pfam" id="PF00501"/>
    </source>
</evidence>
<dbReference type="PIRSF" id="PIRSF006444">
    <property type="entry name" value="PaaK"/>
    <property type="match status" value="1"/>
</dbReference>
<organism evidence="14 15">
    <name type="scientific">Candidatus Acutalibacter pullistercoris</name>
    <dbReference type="NCBI Taxonomy" id="2838418"/>
    <lineage>
        <taxon>Bacteria</taxon>
        <taxon>Bacillati</taxon>
        <taxon>Bacillota</taxon>
        <taxon>Clostridia</taxon>
        <taxon>Eubacteriales</taxon>
        <taxon>Acutalibacteraceae</taxon>
        <taxon>Acutalibacter</taxon>
    </lineage>
</organism>
<evidence type="ECO:0000256" key="5">
    <source>
        <dbReference type="ARBA" id="ARBA00022741"/>
    </source>
</evidence>
<dbReference type="SUPFAM" id="SSF56801">
    <property type="entry name" value="Acetyl-CoA synthetase-like"/>
    <property type="match status" value="1"/>
</dbReference>
<dbReference type="InterPro" id="IPR011880">
    <property type="entry name" value="PA_CoA_ligase"/>
</dbReference>
<evidence type="ECO:0000256" key="6">
    <source>
        <dbReference type="ARBA" id="ARBA00060591"/>
    </source>
</evidence>
<dbReference type="Pfam" id="PF00501">
    <property type="entry name" value="AMP-binding"/>
    <property type="match status" value="1"/>
</dbReference>
<dbReference type="Pfam" id="PF14535">
    <property type="entry name" value="AMP-binding_C_2"/>
    <property type="match status" value="1"/>
</dbReference>
<comment type="subunit">
    <text evidence="1">Monomer.</text>
</comment>
<keyword evidence="5 11" id="KW-0547">Nucleotide-binding</keyword>
<protein>
    <recommendedName>
        <fullName evidence="9 11">Phenylacetate-coenzyme A ligase</fullName>
        <ecNumber evidence="8 11">6.2.1.30</ecNumber>
    </recommendedName>
    <alternativeName>
        <fullName evidence="10 11">Phenylacetyl-CoA ligase</fullName>
    </alternativeName>
</protein>
<dbReference type="PANTHER" id="PTHR43439">
    <property type="entry name" value="PHENYLACETATE-COENZYME A LIGASE"/>
    <property type="match status" value="1"/>
</dbReference>
<dbReference type="InterPro" id="IPR042099">
    <property type="entry name" value="ANL_N_sf"/>
</dbReference>
<keyword evidence="2" id="KW-0596">Phosphopantetheine</keyword>
<comment type="catalytic activity">
    <reaction evidence="11">
        <text>2-phenylacetate + ATP + CoA = phenylacetyl-CoA + AMP + diphosphate</text>
        <dbReference type="Rhea" id="RHEA:20956"/>
        <dbReference type="ChEBI" id="CHEBI:18401"/>
        <dbReference type="ChEBI" id="CHEBI:30616"/>
        <dbReference type="ChEBI" id="CHEBI:33019"/>
        <dbReference type="ChEBI" id="CHEBI:57287"/>
        <dbReference type="ChEBI" id="CHEBI:57390"/>
        <dbReference type="ChEBI" id="CHEBI:456215"/>
        <dbReference type="EC" id="6.2.1.30"/>
    </reaction>
</comment>
<dbReference type="Gene3D" id="3.40.50.12780">
    <property type="entry name" value="N-terminal domain of ligase-like"/>
    <property type="match status" value="1"/>
</dbReference>
<keyword evidence="3" id="KW-0597">Phosphoprotein</keyword>
<comment type="function">
    <text evidence="11">Catalyzes the activation of phenylacetic acid (PA) to phenylacetyl-CoA (PA-CoA).</text>
</comment>
<proteinExistence type="inferred from homology"/>
<gene>
    <name evidence="14" type="ORF">H9838_05685</name>
</gene>
<evidence type="ECO:0000256" key="9">
    <source>
        <dbReference type="ARBA" id="ARBA00068695"/>
    </source>
</evidence>
<dbReference type="FunFam" id="3.40.50.12780:FF:000016">
    <property type="entry name" value="Phenylacetate-coenzyme A ligase"/>
    <property type="match status" value="1"/>
</dbReference>
<keyword evidence="4 11" id="KW-0436">Ligase</keyword>
<feature type="domain" description="AMP-dependent ligase C-terminal" evidence="13">
    <location>
        <begin position="339"/>
        <end position="435"/>
    </location>
</feature>
<dbReference type="GO" id="GO:0047475">
    <property type="term" value="F:phenylacetate-CoA ligase activity"/>
    <property type="evidence" value="ECO:0007669"/>
    <property type="project" value="UniProtKB-EC"/>
</dbReference>
<dbReference type="GO" id="GO:0000166">
    <property type="term" value="F:nucleotide binding"/>
    <property type="evidence" value="ECO:0007669"/>
    <property type="project" value="UniProtKB-KW"/>
</dbReference>
<dbReference type="GO" id="GO:0010124">
    <property type="term" value="P:phenylacetate catabolic process"/>
    <property type="evidence" value="ECO:0007669"/>
    <property type="project" value="UniProtKB-UniRule"/>
</dbReference>
<comment type="similarity">
    <text evidence="7 11">Belongs to the phenylacetyl-CoA ligase family.</text>
</comment>
<dbReference type="Proteomes" id="UP000823915">
    <property type="component" value="Unassembled WGS sequence"/>
</dbReference>
<evidence type="ECO:0000256" key="10">
    <source>
        <dbReference type="ARBA" id="ARBA00075111"/>
    </source>
</evidence>
<evidence type="ECO:0000313" key="14">
    <source>
        <dbReference type="EMBL" id="HIY26654.1"/>
    </source>
</evidence>